<evidence type="ECO:0000313" key="3">
    <source>
        <dbReference type="Proteomes" id="UP000253977"/>
    </source>
</evidence>
<dbReference type="EMBL" id="QPMK01000005">
    <property type="protein sequence ID" value="RDD66632.1"/>
    <property type="molecule type" value="Genomic_DNA"/>
</dbReference>
<evidence type="ECO:0008006" key="4">
    <source>
        <dbReference type="Google" id="ProtNLM"/>
    </source>
</evidence>
<organism evidence="2 3">
    <name type="scientific">Thalassococcus profundi</name>
    <dbReference type="NCBI Taxonomy" id="2282382"/>
    <lineage>
        <taxon>Bacteria</taxon>
        <taxon>Pseudomonadati</taxon>
        <taxon>Pseudomonadota</taxon>
        <taxon>Alphaproteobacteria</taxon>
        <taxon>Rhodobacterales</taxon>
        <taxon>Roseobacteraceae</taxon>
        <taxon>Thalassococcus</taxon>
    </lineage>
</organism>
<sequence>MLQPLLTAFCLTAAATPALAQDFDDRWEVLGTFTVSTAAGETTLYALEDRVDGDAFINITEAGPFSVLSLTGATPGPEGQPVAPYISVSIGPFTNTPDGTAGVEWRDGGQAYYANVDSGTKASLEGFELTDDGQLSFSVAASEMRALTTDANYDYVPVPDVAPIALDAAFSGRLPADG</sequence>
<accession>A0A369TP52</accession>
<dbReference type="RefSeq" id="WP_114510682.1">
    <property type="nucleotide sequence ID" value="NZ_QPMK01000005.1"/>
</dbReference>
<keyword evidence="1" id="KW-0732">Signal</keyword>
<proteinExistence type="predicted"/>
<keyword evidence="3" id="KW-1185">Reference proteome</keyword>
<feature type="chain" id="PRO_5016967615" description="DUF2147 domain-containing protein" evidence="1">
    <location>
        <begin position="21"/>
        <end position="178"/>
    </location>
</feature>
<evidence type="ECO:0000256" key="1">
    <source>
        <dbReference type="SAM" id="SignalP"/>
    </source>
</evidence>
<dbReference type="OrthoDB" id="7744371at2"/>
<gene>
    <name evidence="2" type="ORF">DU478_09330</name>
</gene>
<name>A0A369TP52_9RHOB</name>
<feature type="signal peptide" evidence="1">
    <location>
        <begin position="1"/>
        <end position="20"/>
    </location>
</feature>
<dbReference type="AlphaFoldDB" id="A0A369TP52"/>
<reference evidence="2 3" key="1">
    <citation type="submission" date="2018-07" db="EMBL/GenBank/DDBJ databases">
        <title>Thalassococcus profundi sp. nov., a marine bacterium isolated from deep seawater of Okinawa Trough.</title>
        <authorList>
            <person name="Yu M."/>
        </authorList>
    </citation>
    <scope>NUCLEOTIDE SEQUENCE [LARGE SCALE GENOMIC DNA]</scope>
    <source>
        <strain evidence="2 3">WRAS1</strain>
    </source>
</reference>
<evidence type="ECO:0000313" key="2">
    <source>
        <dbReference type="EMBL" id="RDD66632.1"/>
    </source>
</evidence>
<comment type="caution">
    <text evidence="2">The sequence shown here is derived from an EMBL/GenBank/DDBJ whole genome shotgun (WGS) entry which is preliminary data.</text>
</comment>
<protein>
    <recommendedName>
        <fullName evidence="4">DUF2147 domain-containing protein</fullName>
    </recommendedName>
</protein>
<dbReference type="Proteomes" id="UP000253977">
    <property type="component" value="Unassembled WGS sequence"/>
</dbReference>